<dbReference type="CDD" id="cd03193">
    <property type="entry name" value="GST_C_Metaxin"/>
    <property type="match status" value="1"/>
</dbReference>
<dbReference type="PANTHER" id="PTHR12289">
    <property type="entry name" value="METAXIN RELATED"/>
    <property type="match status" value="1"/>
</dbReference>
<dbReference type="InterPro" id="IPR026928">
    <property type="entry name" value="FAX/IsoI-like"/>
</dbReference>
<dbReference type="InterPro" id="IPR036249">
    <property type="entry name" value="Thioredoxin-like_sf"/>
</dbReference>
<name>A0ABY8QKJ4_9RHOB</name>
<dbReference type="Gene3D" id="3.40.30.10">
    <property type="entry name" value="Glutaredoxin"/>
    <property type="match status" value="1"/>
</dbReference>
<evidence type="ECO:0000259" key="2">
    <source>
        <dbReference type="Pfam" id="PF17172"/>
    </source>
</evidence>
<dbReference type="SUPFAM" id="SSF52833">
    <property type="entry name" value="Thioredoxin-like"/>
    <property type="match status" value="1"/>
</dbReference>
<dbReference type="Pfam" id="PF17171">
    <property type="entry name" value="GST_C_6"/>
    <property type="match status" value="1"/>
</dbReference>
<dbReference type="CDD" id="cd03054">
    <property type="entry name" value="GST_N_Metaxin"/>
    <property type="match status" value="1"/>
</dbReference>
<organism evidence="3 4">
    <name type="scientific">Tropicibacter oceani</name>
    <dbReference type="NCBI Taxonomy" id="3058420"/>
    <lineage>
        <taxon>Bacteria</taxon>
        <taxon>Pseudomonadati</taxon>
        <taxon>Pseudomonadota</taxon>
        <taxon>Alphaproteobacteria</taxon>
        <taxon>Rhodobacterales</taxon>
        <taxon>Roseobacteraceae</taxon>
        <taxon>Tropicibacter</taxon>
    </lineage>
</organism>
<accession>A0ABY8QKJ4</accession>
<feature type="domain" description="Metaxin glutathione S-transferase" evidence="1">
    <location>
        <begin position="164"/>
        <end position="224"/>
    </location>
</feature>
<gene>
    <name evidence="3" type="ORF">QF118_06230</name>
</gene>
<reference evidence="3 4" key="1">
    <citation type="submission" date="2023-05" db="EMBL/GenBank/DDBJ databases">
        <title>YMD87, complete Genome.</title>
        <authorList>
            <person name="Zhang J."/>
            <person name="Xu X."/>
        </authorList>
    </citation>
    <scope>NUCLEOTIDE SEQUENCE [LARGE SCALE GENOMIC DNA]</scope>
    <source>
        <strain evidence="3 4">YMD87</strain>
    </source>
</reference>
<dbReference type="InterPro" id="IPR033468">
    <property type="entry name" value="Metaxin_GST"/>
</dbReference>
<dbReference type="RefSeq" id="WP_282301770.1">
    <property type="nucleotide sequence ID" value="NZ_CP124616.1"/>
</dbReference>
<dbReference type="InterPro" id="IPR012336">
    <property type="entry name" value="Thioredoxin-like_fold"/>
</dbReference>
<feature type="domain" description="Thioredoxin-like fold" evidence="2">
    <location>
        <begin position="18"/>
        <end position="113"/>
    </location>
</feature>
<dbReference type="Pfam" id="PF17172">
    <property type="entry name" value="GST_N_4"/>
    <property type="match status" value="1"/>
</dbReference>
<dbReference type="EMBL" id="CP124616">
    <property type="protein sequence ID" value="WGW05137.1"/>
    <property type="molecule type" value="Genomic_DNA"/>
</dbReference>
<dbReference type="PANTHER" id="PTHR12289:SF41">
    <property type="entry name" value="FAILED AXON CONNECTIONS-RELATED"/>
    <property type="match status" value="1"/>
</dbReference>
<evidence type="ECO:0000313" key="3">
    <source>
        <dbReference type="EMBL" id="WGW05137.1"/>
    </source>
</evidence>
<dbReference type="Proteomes" id="UP001241605">
    <property type="component" value="Chromosome"/>
</dbReference>
<dbReference type="InterPro" id="IPR050931">
    <property type="entry name" value="Mito_Protein_Transport_Metaxin"/>
</dbReference>
<dbReference type="SFLD" id="SFLDG01180">
    <property type="entry name" value="SUF1"/>
    <property type="match status" value="1"/>
</dbReference>
<dbReference type="SFLD" id="SFLDG01200">
    <property type="entry name" value="SUF1.1"/>
    <property type="match status" value="1"/>
</dbReference>
<dbReference type="InterPro" id="IPR040079">
    <property type="entry name" value="Glutathione_S-Trfase"/>
</dbReference>
<keyword evidence="4" id="KW-1185">Reference proteome</keyword>
<sequence>MLSLITFPPGFDEPSLSPFCVKAMILLKMSGQDWRPEWASHPKAGPLGKLPALRTPDGVIPDSALIQEWLTGQGADLFPGMDRQQRAQAHALMRMVEDSLHHGLIHDRWARDDAWSLVKPVYFAAMPAPVRAVVPNMLRKGVVKGLHRQGFARYSEAQRLTFMQADLDALSVQLGDQPYLFGDQPCAADASALPFLSMLAGLPCDTPLRAAVRANDRLMEYVARGRAALYPKLSLWSAAAA</sequence>
<evidence type="ECO:0000313" key="4">
    <source>
        <dbReference type="Proteomes" id="UP001241605"/>
    </source>
</evidence>
<dbReference type="Gene3D" id="1.20.1050.10">
    <property type="match status" value="2"/>
</dbReference>
<protein>
    <submittedName>
        <fullName evidence="3">Glutathione S-transferase family protein</fullName>
    </submittedName>
</protein>
<dbReference type="InterPro" id="IPR036282">
    <property type="entry name" value="Glutathione-S-Trfase_C_sf"/>
</dbReference>
<dbReference type="SUPFAM" id="SSF47616">
    <property type="entry name" value="GST C-terminal domain-like"/>
    <property type="match status" value="1"/>
</dbReference>
<dbReference type="SFLD" id="SFLDS00019">
    <property type="entry name" value="Glutathione_Transferase_(cytos"/>
    <property type="match status" value="1"/>
</dbReference>
<proteinExistence type="predicted"/>
<evidence type="ECO:0000259" key="1">
    <source>
        <dbReference type="Pfam" id="PF17171"/>
    </source>
</evidence>